<name>A0ABU3CN31_9FLAO</name>
<evidence type="ECO:0000256" key="1">
    <source>
        <dbReference type="SAM" id="Coils"/>
    </source>
</evidence>
<dbReference type="RefSeq" id="WP_311495869.1">
    <property type="nucleotide sequence ID" value="NZ_JAVRHO010000021.1"/>
</dbReference>
<comment type="caution">
    <text evidence="2">The sequence shown here is derived from an EMBL/GenBank/DDBJ whole genome shotgun (WGS) entry which is preliminary data.</text>
</comment>
<protein>
    <submittedName>
        <fullName evidence="2">Uncharacterized protein</fullName>
    </submittedName>
</protein>
<keyword evidence="3" id="KW-1185">Reference proteome</keyword>
<organism evidence="2 3">
    <name type="scientific">Autumnicola lenta</name>
    <dbReference type="NCBI Taxonomy" id="3075593"/>
    <lineage>
        <taxon>Bacteria</taxon>
        <taxon>Pseudomonadati</taxon>
        <taxon>Bacteroidota</taxon>
        <taxon>Flavobacteriia</taxon>
        <taxon>Flavobacteriales</taxon>
        <taxon>Flavobacteriaceae</taxon>
        <taxon>Autumnicola</taxon>
    </lineage>
</organism>
<feature type="coiled-coil region" evidence="1">
    <location>
        <begin position="212"/>
        <end position="260"/>
    </location>
</feature>
<keyword evidence="1" id="KW-0175">Coiled coil</keyword>
<sequence>MKNFILILIISTFIYQMQAQTVDEIIENGIPLKKDEAIFLKYDERKNAFRYATAYSRQDITRPIKPISLLDSTIFLSRHSEVPVYILPFNPLNYSTSTDMVFIKDQINEDAGEAMGIINQQVQSLKSFNSNLNSILKGGTPVFDPPPSCDKKFKEINSSLEKLKKKIEDYKKENKISKNFKILSALTFQDETITIRSLDEISSVRKGIDSLFSSLSEQIELINNEIDTLQCESTADKLVYQLLSRNLVKDLNEIKEIEKQKFIAFNKVFDLVKKHQEKASIGGGVDGLRWLYPLDFISSSRDKISVFTINIKKGGYSINEKEEIVAKVLKDTLKNTIRVRRFQRFIPEVSVGTAFTFFKYQTYGTVTDSTGQNFVGSPVEKELRNLNITTMVNFNYYIPDSPLHPFYQLGFGVNEGIPTLLTGVGLRSALGIRRFSISAGIAATWIEELNNLEVGDPVSGTAEIEEDLKYQFSWPPKPYIGLQFNF</sequence>
<reference evidence="2 3" key="1">
    <citation type="submission" date="2023-09" db="EMBL/GenBank/DDBJ databases">
        <authorList>
            <person name="Rey-Velasco X."/>
        </authorList>
    </citation>
    <scope>NUCLEOTIDE SEQUENCE [LARGE SCALE GENOMIC DNA]</scope>
    <source>
        <strain evidence="2 3">F260</strain>
    </source>
</reference>
<evidence type="ECO:0000313" key="2">
    <source>
        <dbReference type="EMBL" id="MDT0647766.1"/>
    </source>
</evidence>
<proteinExistence type="predicted"/>
<feature type="coiled-coil region" evidence="1">
    <location>
        <begin position="153"/>
        <end position="180"/>
    </location>
</feature>
<accession>A0ABU3CN31</accession>
<dbReference type="EMBL" id="JAVRHO010000021">
    <property type="protein sequence ID" value="MDT0647766.1"/>
    <property type="molecule type" value="Genomic_DNA"/>
</dbReference>
<evidence type="ECO:0000313" key="3">
    <source>
        <dbReference type="Proteomes" id="UP001245285"/>
    </source>
</evidence>
<gene>
    <name evidence="2" type="ORF">RM545_13785</name>
</gene>
<dbReference type="Proteomes" id="UP001245285">
    <property type="component" value="Unassembled WGS sequence"/>
</dbReference>